<accession>A0A0P0WK02</accession>
<name>A0A0P0WK02_ORYSJ</name>
<protein>
    <submittedName>
        <fullName evidence="1">Os05g0247700 protein</fullName>
    </submittedName>
</protein>
<organism evidence="1 2">
    <name type="scientific">Oryza sativa subsp. japonica</name>
    <name type="common">Rice</name>
    <dbReference type="NCBI Taxonomy" id="39947"/>
    <lineage>
        <taxon>Eukaryota</taxon>
        <taxon>Viridiplantae</taxon>
        <taxon>Streptophyta</taxon>
        <taxon>Embryophyta</taxon>
        <taxon>Tracheophyta</taxon>
        <taxon>Spermatophyta</taxon>
        <taxon>Magnoliopsida</taxon>
        <taxon>Liliopsida</taxon>
        <taxon>Poales</taxon>
        <taxon>Poaceae</taxon>
        <taxon>BOP clade</taxon>
        <taxon>Oryzoideae</taxon>
        <taxon>Oryzeae</taxon>
        <taxon>Oryzinae</taxon>
        <taxon>Oryza</taxon>
        <taxon>Oryza sativa</taxon>
    </lineage>
</organism>
<dbReference type="AlphaFoldDB" id="A0A0P0WK02"/>
<evidence type="ECO:0000313" key="2">
    <source>
        <dbReference type="Proteomes" id="UP000059680"/>
    </source>
</evidence>
<dbReference type="EMBL" id="AP014961">
    <property type="protein sequence ID" value="BAS93007.1"/>
    <property type="molecule type" value="Genomic_DNA"/>
</dbReference>
<reference evidence="1 2" key="2">
    <citation type="journal article" date="2013" name="Plant Cell Physiol.">
        <title>Rice Annotation Project Database (RAP-DB): an integrative and interactive database for rice genomics.</title>
        <authorList>
            <person name="Sakai H."/>
            <person name="Lee S.S."/>
            <person name="Tanaka T."/>
            <person name="Numa H."/>
            <person name="Kim J."/>
            <person name="Kawahara Y."/>
            <person name="Wakimoto H."/>
            <person name="Yang C.C."/>
            <person name="Iwamoto M."/>
            <person name="Abe T."/>
            <person name="Yamada Y."/>
            <person name="Muto A."/>
            <person name="Inokuchi H."/>
            <person name="Ikemura T."/>
            <person name="Matsumoto T."/>
            <person name="Sasaki T."/>
            <person name="Itoh T."/>
        </authorList>
    </citation>
    <scope>NUCLEOTIDE SEQUENCE [LARGE SCALE GENOMIC DNA]</scope>
    <source>
        <strain evidence="2">cv. Nipponbare</strain>
    </source>
</reference>
<dbReference type="InParanoid" id="A0A0P0WK02"/>
<keyword evidence="2" id="KW-1185">Reference proteome</keyword>
<gene>
    <name evidence="1" type="ordered locus">Os05g0247700</name>
    <name evidence="1" type="ORF">OSNPB_050247700</name>
</gene>
<proteinExistence type="predicted"/>
<reference evidence="1 2" key="3">
    <citation type="journal article" date="2013" name="Rice">
        <title>Improvement of the Oryza sativa Nipponbare reference genome using next generation sequence and optical map data.</title>
        <authorList>
            <person name="Kawahara Y."/>
            <person name="de la Bastide M."/>
            <person name="Hamilton J.P."/>
            <person name="Kanamori H."/>
            <person name="McCombie W.R."/>
            <person name="Ouyang S."/>
            <person name="Schwartz D.C."/>
            <person name="Tanaka T."/>
            <person name="Wu J."/>
            <person name="Zhou S."/>
            <person name="Childs K.L."/>
            <person name="Davidson R.M."/>
            <person name="Lin H."/>
            <person name="Quesada-Ocampo L."/>
            <person name="Vaillancourt B."/>
            <person name="Sakai H."/>
            <person name="Lee S.S."/>
            <person name="Kim J."/>
            <person name="Numa H."/>
            <person name="Itoh T."/>
            <person name="Buell C.R."/>
            <person name="Matsumoto T."/>
        </authorList>
    </citation>
    <scope>NUCLEOTIDE SEQUENCE [LARGE SCALE GENOMIC DNA]</scope>
    <source>
        <strain evidence="2">cv. Nipponbare</strain>
    </source>
</reference>
<evidence type="ECO:0000313" key="1">
    <source>
        <dbReference type="EMBL" id="BAS93007.1"/>
    </source>
</evidence>
<sequence length="90" mass="10079">MAWAPASLRQINGIGQGVAEAGKGLLTRSRGRRPFSRPHSSQRRGILGTWEQEIMGGKGQIGRCRLPRVQCDWEAWWSTMMAWQGVGEEL</sequence>
<reference evidence="2" key="1">
    <citation type="journal article" date="2005" name="Nature">
        <title>The map-based sequence of the rice genome.</title>
        <authorList>
            <consortium name="International rice genome sequencing project (IRGSP)"/>
            <person name="Matsumoto T."/>
            <person name="Wu J."/>
            <person name="Kanamori H."/>
            <person name="Katayose Y."/>
            <person name="Fujisawa M."/>
            <person name="Namiki N."/>
            <person name="Mizuno H."/>
            <person name="Yamamoto K."/>
            <person name="Antonio B.A."/>
            <person name="Baba T."/>
            <person name="Sakata K."/>
            <person name="Nagamura Y."/>
            <person name="Aoki H."/>
            <person name="Arikawa K."/>
            <person name="Arita K."/>
            <person name="Bito T."/>
            <person name="Chiden Y."/>
            <person name="Fujitsuka N."/>
            <person name="Fukunaka R."/>
            <person name="Hamada M."/>
            <person name="Harada C."/>
            <person name="Hayashi A."/>
            <person name="Hijishita S."/>
            <person name="Honda M."/>
            <person name="Hosokawa S."/>
            <person name="Ichikawa Y."/>
            <person name="Idonuma A."/>
            <person name="Iijima M."/>
            <person name="Ikeda M."/>
            <person name="Ikeno M."/>
            <person name="Ito K."/>
            <person name="Ito S."/>
            <person name="Ito T."/>
            <person name="Ito Y."/>
            <person name="Ito Y."/>
            <person name="Iwabuchi A."/>
            <person name="Kamiya K."/>
            <person name="Karasawa W."/>
            <person name="Kurita K."/>
            <person name="Katagiri S."/>
            <person name="Kikuta A."/>
            <person name="Kobayashi H."/>
            <person name="Kobayashi N."/>
            <person name="Machita K."/>
            <person name="Maehara T."/>
            <person name="Masukawa M."/>
            <person name="Mizubayashi T."/>
            <person name="Mukai Y."/>
            <person name="Nagasaki H."/>
            <person name="Nagata Y."/>
            <person name="Naito S."/>
            <person name="Nakashima M."/>
            <person name="Nakama Y."/>
            <person name="Nakamichi Y."/>
            <person name="Nakamura M."/>
            <person name="Meguro A."/>
            <person name="Negishi M."/>
            <person name="Ohta I."/>
            <person name="Ohta T."/>
            <person name="Okamoto M."/>
            <person name="Ono N."/>
            <person name="Saji S."/>
            <person name="Sakaguchi M."/>
            <person name="Sakai K."/>
            <person name="Shibata M."/>
            <person name="Shimokawa T."/>
            <person name="Song J."/>
            <person name="Takazaki Y."/>
            <person name="Terasawa K."/>
            <person name="Tsugane M."/>
            <person name="Tsuji K."/>
            <person name="Ueda S."/>
            <person name="Waki K."/>
            <person name="Yamagata H."/>
            <person name="Yamamoto M."/>
            <person name="Yamamoto S."/>
            <person name="Yamane H."/>
            <person name="Yoshiki S."/>
            <person name="Yoshihara R."/>
            <person name="Yukawa K."/>
            <person name="Zhong H."/>
            <person name="Yano M."/>
            <person name="Yuan Q."/>
            <person name="Ouyang S."/>
            <person name="Liu J."/>
            <person name="Jones K.M."/>
            <person name="Gansberger K."/>
            <person name="Moffat K."/>
            <person name="Hill J."/>
            <person name="Bera J."/>
            <person name="Fadrosh D."/>
            <person name="Jin S."/>
            <person name="Johri S."/>
            <person name="Kim M."/>
            <person name="Overton L."/>
            <person name="Reardon M."/>
            <person name="Tsitrin T."/>
            <person name="Vuong H."/>
            <person name="Weaver B."/>
            <person name="Ciecko A."/>
            <person name="Tallon L."/>
            <person name="Jackson J."/>
            <person name="Pai G."/>
            <person name="Aken S.V."/>
            <person name="Utterback T."/>
            <person name="Reidmuller S."/>
            <person name="Feldblyum T."/>
            <person name="Hsiao J."/>
            <person name="Zismann V."/>
            <person name="Iobst S."/>
            <person name="de Vazeille A.R."/>
            <person name="Buell C.R."/>
            <person name="Ying K."/>
            <person name="Li Y."/>
            <person name="Lu T."/>
            <person name="Huang Y."/>
            <person name="Zhao Q."/>
            <person name="Feng Q."/>
            <person name="Zhang L."/>
            <person name="Zhu J."/>
            <person name="Weng Q."/>
            <person name="Mu J."/>
            <person name="Lu Y."/>
            <person name="Fan D."/>
            <person name="Liu Y."/>
            <person name="Guan J."/>
            <person name="Zhang Y."/>
            <person name="Yu S."/>
            <person name="Liu X."/>
            <person name="Zhang Y."/>
            <person name="Hong G."/>
            <person name="Han B."/>
            <person name="Choisne N."/>
            <person name="Demange N."/>
            <person name="Orjeda G."/>
            <person name="Samain S."/>
            <person name="Cattolico L."/>
            <person name="Pelletier E."/>
            <person name="Couloux A."/>
            <person name="Segurens B."/>
            <person name="Wincker P."/>
            <person name="D'Hont A."/>
            <person name="Scarpelli C."/>
            <person name="Weissenbach J."/>
            <person name="Salanoubat M."/>
            <person name="Quetier F."/>
            <person name="Yu Y."/>
            <person name="Kim H.R."/>
            <person name="Rambo T."/>
            <person name="Currie J."/>
            <person name="Collura K."/>
            <person name="Luo M."/>
            <person name="Yang T."/>
            <person name="Ammiraju J.S.S."/>
            <person name="Engler F."/>
            <person name="Soderlund C."/>
            <person name="Wing R.A."/>
            <person name="Palmer L.E."/>
            <person name="de la Bastide M."/>
            <person name="Spiegel L."/>
            <person name="Nascimento L."/>
            <person name="Zutavern T."/>
            <person name="O'Shaughnessy A."/>
            <person name="Dike S."/>
            <person name="Dedhia N."/>
            <person name="Preston R."/>
            <person name="Balija V."/>
            <person name="McCombie W.R."/>
            <person name="Chow T."/>
            <person name="Chen H."/>
            <person name="Chung M."/>
            <person name="Chen C."/>
            <person name="Shaw J."/>
            <person name="Wu H."/>
            <person name="Hsiao K."/>
            <person name="Chao Y."/>
            <person name="Chu M."/>
            <person name="Cheng C."/>
            <person name="Hour A."/>
            <person name="Lee P."/>
            <person name="Lin S."/>
            <person name="Lin Y."/>
            <person name="Liou J."/>
            <person name="Liu S."/>
            <person name="Hsing Y."/>
            <person name="Raghuvanshi S."/>
            <person name="Mohanty A."/>
            <person name="Bharti A.K."/>
            <person name="Gaur A."/>
            <person name="Gupta V."/>
            <person name="Kumar D."/>
            <person name="Ravi V."/>
            <person name="Vij S."/>
            <person name="Kapur A."/>
            <person name="Khurana P."/>
            <person name="Khurana P."/>
            <person name="Khurana J.P."/>
            <person name="Tyagi A.K."/>
            <person name="Gaikwad K."/>
            <person name="Singh A."/>
            <person name="Dalal V."/>
            <person name="Srivastava S."/>
            <person name="Dixit A."/>
            <person name="Pal A.K."/>
            <person name="Ghazi I.A."/>
            <person name="Yadav M."/>
            <person name="Pandit A."/>
            <person name="Bhargava A."/>
            <person name="Sureshbabu K."/>
            <person name="Batra K."/>
            <person name="Sharma T.R."/>
            <person name="Mohapatra T."/>
            <person name="Singh N.K."/>
            <person name="Messing J."/>
            <person name="Nelson A.B."/>
            <person name="Fuks G."/>
            <person name="Kavchok S."/>
            <person name="Keizer G."/>
            <person name="Linton E."/>
            <person name="Llaca V."/>
            <person name="Song R."/>
            <person name="Tanyolac B."/>
            <person name="Young S."/>
            <person name="Ho-Il K."/>
            <person name="Hahn J.H."/>
            <person name="Sangsakoo G."/>
            <person name="Vanavichit A."/>
            <person name="de Mattos Luiz.A.T."/>
            <person name="Zimmer P.D."/>
            <person name="Malone G."/>
            <person name="Dellagostin O."/>
            <person name="de Oliveira A.C."/>
            <person name="Bevan M."/>
            <person name="Bancroft I."/>
            <person name="Minx P."/>
            <person name="Cordum H."/>
            <person name="Wilson R."/>
            <person name="Cheng Z."/>
            <person name="Jin W."/>
            <person name="Jiang J."/>
            <person name="Leong S.A."/>
            <person name="Iwama H."/>
            <person name="Gojobori T."/>
            <person name="Itoh T."/>
            <person name="Niimura Y."/>
            <person name="Fujii Y."/>
            <person name="Habara T."/>
            <person name="Sakai H."/>
            <person name="Sato Y."/>
            <person name="Wilson G."/>
            <person name="Kumar K."/>
            <person name="McCouch S."/>
            <person name="Juretic N."/>
            <person name="Hoen D."/>
            <person name="Wright S."/>
            <person name="Bruskiewich R."/>
            <person name="Bureau T."/>
            <person name="Miyao A."/>
            <person name="Hirochika H."/>
            <person name="Nishikawa T."/>
            <person name="Kadowaki K."/>
            <person name="Sugiura M."/>
            <person name="Burr B."/>
            <person name="Sasaki T."/>
        </authorList>
    </citation>
    <scope>NUCLEOTIDE SEQUENCE [LARGE SCALE GENOMIC DNA]</scope>
    <source>
        <strain evidence="2">cv. Nipponbare</strain>
    </source>
</reference>
<dbReference type="PaxDb" id="39947-A0A0P0WK02"/>
<dbReference type="Proteomes" id="UP000059680">
    <property type="component" value="Chromosome 5"/>
</dbReference>